<evidence type="ECO:0000313" key="2">
    <source>
        <dbReference type="EMBL" id="ACZ31110.1"/>
    </source>
</evidence>
<dbReference type="KEGG" id="xce:Xcel_2092"/>
<gene>
    <name evidence="2" type="ordered locus">Xcel_2092</name>
</gene>
<accession>D1BU97</accession>
<dbReference type="AlphaFoldDB" id="D1BU97"/>
<feature type="region of interest" description="Disordered" evidence="1">
    <location>
        <begin position="509"/>
        <end position="529"/>
    </location>
</feature>
<dbReference type="RefSeq" id="WP_012878852.1">
    <property type="nucleotide sequence ID" value="NC_013530.1"/>
</dbReference>
<protein>
    <submittedName>
        <fullName evidence="2">Uncharacterized protein</fullName>
    </submittedName>
</protein>
<reference evidence="3" key="1">
    <citation type="submission" date="2009-11" db="EMBL/GenBank/DDBJ databases">
        <title>The complete chromosome of Xylanimonas cellulosilytica DSM 15894.</title>
        <authorList>
            <consortium name="US DOE Joint Genome Institute (JGI-PGF)"/>
            <person name="Lucas S."/>
            <person name="Copeland A."/>
            <person name="Lapidus A."/>
            <person name="Glavina del Rio T."/>
            <person name="Dalin E."/>
            <person name="Tice H."/>
            <person name="Bruce D."/>
            <person name="Goodwin L."/>
            <person name="Pitluck S."/>
            <person name="Kyrpides N."/>
            <person name="Mavromatis K."/>
            <person name="Ivanova N."/>
            <person name="Mikhailova N."/>
            <person name="Foster B."/>
            <person name="Clum A."/>
            <person name="Brettin T."/>
            <person name="Detter J.C."/>
            <person name="Han C."/>
            <person name="Larimer F."/>
            <person name="Land M."/>
            <person name="Hauser L."/>
            <person name="Markowitz V."/>
            <person name="Cheng J.F."/>
            <person name="Hugenholtz P."/>
            <person name="Woyke T."/>
            <person name="Wu D."/>
            <person name="Gehrich-Schroeter G."/>
            <person name="Schneider S."/>
            <person name="Pukall S.R."/>
            <person name="Klenk H.P."/>
            <person name="Eisen J.A."/>
        </authorList>
    </citation>
    <scope>NUCLEOTIDE SEQUENCE [LARGE SCALE GENOMIC DNA]</scope>
    <source>
        <strain evidence="3">DSM 15894 / CECT 5975 / LMG 20990 / XIL07</strain>
    </source>
</reference>
<dbReference type="eggNOG" id="ENOG502Z968">
    <property type="taxonomic scope" value="Bacteria"/>
</dbReference>
<dbReference type="HOGENOM" id="CLU_038544_0_0_11"/>
<evidence type="ECO:0000256" key="1">
    <source>
        <dbReference type="SAM" id="MobiDB-lite"/>
    </source>
</evidence>
<feature type="compositionally biased region" description="Basic and acidic residues" evidence="1">
    <location>
        <begin position="514"/>
        <end position="529"/>
    </location>
</feature>
<sequence length="529" mass="57013">MQAPLLRLGGGPSIYDVVRSHVTLHGELDDPLLELPDEPPAAPGDARWSPGAIDGVMIHHTSCCASPTTALVPWATHLACAAASCPSEQNLRALHGELARVSPLGYVDDLLTAVCDAEPSGEGLHAVARWLVTASANRRVVKVGIALLGMLGFADDDADVVWTLALHEEFTLFAAIALARNDDRPDETVWQLAQRLHGWGRIHCVEQLATTTDDRIKDWILREGYRNTVMVDYLAWTAATAGRLTAVLRESPDRGQLTAAGEILTALLREGPARDVGAYDDGEEAVSLFLEHLMGEPGTLDDFAAVEAICDFVQDDGAWATDAREGWSPARTRFVAELCTEILHRAHWPELVAEGLRSADRHQFALADSAAASLGIDTFDVHLARIHADPLGCGWMRAWAQADGERAERLAALAREVLPLDVIASGPRDEHGDGLAYAAHRTLGLTLQALGDHPGVGADLILAGLHSPVTRNRFVALTALAAWPREAWPPAAAAVLEVMAAADPHPRHRPRARLLLDGRRDGSEQSRHA</sequence>
<dbReference type="STRING" id="446471.Xcel_2092"/>
<dbReference type="EMBL" id="CP001821">
    <property type="protein sequence ID" value="ACZ31110.1"/>
    <property type="molecule type" value="Genomic_DNA"/>
</dbReference>
<dbReference type="OrthoDB" id="8402552at2"/>
<proteinExistence type="predicted"/>
<dbReference type="Proteomes" id="UP000002255">
    <property type="component" value="Chromosome"/>
</dbReference>
<evidence type="ECO:0000313" key="3">
    <source>
        <dbReference type="Proteomes" id="UP000002255"/>
    </source>
</evidence>
<reference evidence="2 3" key="2">
    <citation type="journal article" date="2010" name="Stand. Genomic Sci.">
        <title>Complete genome sequence of Xylanimonas cellulosilytica type strain (XIL07).</title>
        <authorList>
            <person name="Foster B."/>
            <person name="Pukall R."/>
            <person name="Abt B."/>
            <person name="Nolan M."/>
            <person name="Glavina Del Rio T."/>
            <person name="Chen F."/>
            <person name="Lucas S."/>
            <person name="Tice H."/>
            <person name="Pitluck S."/>
            <person name="Cheng J.-F."/>
            <person name="Chertkov O."/>
            <person name="Brettin T."/>
            <person name="Han C."/>
            <person name="Detter J.C."/>
            <person name="Bruce D."/>
            <person name="Goodwin L."/>
            <person name="Ivanova N."/>
            <person name="Mavromatis K."/>
            <person name="Pati A."/>
            <person name="Mikhailova N."/>
            <person name="Chen A."/>
            <person name="Palaniappan K."/>
            <person name="Land M."/>
            <person name="Hauser L."/>
            <person name="Chang Y.-J."/>
            <person name="Jeffries C.D."/>
            <person name="Chain P."/>
            <person name="Rohde M."/>
            <person name="Goeker M."/>
            <person name="Bristow J."/>
            <person name="Eisen J.A."/>
            <person name="Markowitz V."/>
            <person name="Hugenholtz P."/>
            <person name="Kyrpides N.C."/>
            <person name="Klenk H.-P."/>
            <person name="Lapidus A."/>
        </authorList>
    </citation>
    <scope>NUCLEOTIDE SEQUENCE [LARGE SCALE GENOMIC DNA]</scope>
    <source>
        <strain evidence="3">DSM 15894 / CECT 5975 / LMG 20990 / XIL07</strain>
    </source>
</reference>
<organism evidence="2 3">
    <name type="scientific">Xylanimonas cellulosilytica (strain DSM 15894 / JCM 12276 / CECT 5975 / KCTC 9989 / LMG 20990 / NBRC 107835 / XIL07)</name>
    <dbReference type="NCBI Taxonomy" id="446471"/>
    <lineage>
        <taxon>Bacteria</taxon>
        <taxon>Bacillati</taxon>
        <taxon>Actinomycetota</taxon>
        <taxon>Actinomycetes</taxon>
        <taxon>Micrococcales</taxon>
        <taxon>Promicromonosporaceae</taxon>
        <taxon>Xylanimonas</taxon>
    </lineage>
</organism>
<name>D1BU97_XYLCX</name>
<keyword evidence="3" id="KW-1185">Reference proteome</keyword>